<protein>
    <recommendedName>
        <fullName evidence="3">Arylsulfotransferase N-terminal domain-containing protein</fullName>
    </recommendedName>
</protein>
<evidence type="ECO:0000313" key="2">
    <source>
        <dbReference type="Proteomes" id="UP001197492"/>
    </source>
</evidence>
<evidence type="ECO:0000313" key="1">
    <source>
        <dbReference type="EMBL" id="MBV3393755.1"/>
    </source>
</evidence>
<gene>
    <name evidence="1" type="ORF">KSW06_10985</name>
</gene>
<reference evidence="1 2" key="1">
    <citation type="submission" date="2021-06" db="EMBL/GenBank/DDBJ databases">
        <title>Collection of gut derived symbiotic bacterial strains cultured from healthy donors.</title>
        <authorList>
            <person name="Lin H."/>
            <person name="Littmann E."/>
            <person name="Pamer E.G."/>
        </authorList>
    </citation>
    <scope>NUCLEOTIDE SEQUENCE [LARGE SCALE GENOMIC DNA]</scope>
    <source>
        <strain evidence="1 2">MSK.21.70</strain>
    </source>
</reference>
<evidence type="ECO:0008006" key="3">
    <source>
        <dbReference type="Google" id="ProtNLM"/>
    </source>
</evidence>
<accession>A0ABS6NJS9</accession>
<proteinExistence type="predicted"/>
<dbReference type="RefSeq" id="WP_217751824.1">
    <property type="nucleotide sequence ID" value="NZ_JAHOEL010000121.1"/>
</dbReference>
<sequence length="380" mass="44134">MVAGLLGNESSDSNRFTLVTPKSENDVRLQATLGNQNPTGLPVGVVSVCISLITVSAFHSDMSEWLTNHFSKEDIHPVENVAFKDIRWGEAPFGYTYTKDDKIKNIYLMHHNQIKLQKPRTYKGVYKKPFSFKYVQYHHDIFMYDFLGYVEYGVNRIFNNTVYLCIKKNDIIALNMKTGNIEAITTDHRSVNPYLSPHGRHLLINKQDEYWTIYDTVNKTEKIVPDMCGYALSNEHSFYGDDYIITYGDDYTIVIDCATQKVIEKWNGITEFASAFELVDNTIINHITRKSCEIKEENYRIKIASSTSQYLLITNENEDSFYDKHVNYYLYNIQKNSYVPLSLPFKNGVDISLYEYEGENKMIIYDDKQSYLVNLQSLFQ</sequence>
<dbReference type="Proteomes" id="UP001197492">
    <property type="component" value="Unassembled WGS sequence"/>
</dbReference>
<organism evidence="1 2">
    <name type="scientific">Catenibacterium mitsuokai</name>
    <dbReference type="NCBI Taxonomy" id="100886"/>
    <lineage>
        <taxon>Bacteria</taxon>
        <taxon>Bacillati</taxon>
        <taxon>Bacillota</taxon>
        <taxon>Erysipelotrichia</taxon>
        <taxon>Erysipelotrichales</taxon>
        <taxon>Coprobacillaceae</taxon>
        <taxon>Catenibacterium</taxon>
    </lineage>
</organism>
<dbReference type="EMBL" id="JAHOEL010000121">
    <property type="protein sequence ID" value="MBV3393755.1"/>
    <property type="molecule type" value="Genomic_DNA"/>
</dbReference>
<name>A0ABS6NJS9_9FIRM</name>
<comment type="caution">
    <text evidence="1">The sequence shown here is derived from an EMBL/GenBank/DDBJ whole genome shotgun (WGS) entry which is preliminary data.</text>
</comment>
<keyword evidence="2" id="KW-1185">Reference proteome</keyword>
<dbReference type="GeneID" id="301324187"/>